<accession>G5QRM9</accession>
<reference evidence="1 2" key="1">
    <citation type="journal article" date="2011" name="BMC Genomics">
        <title>Genome sequencing reveals diversification of virulence factor content and possible host adaptation in distinct subpopulations of Salmonella enterica.</title>
        <authorList>
            <person name="den Bakker H.C."/>
            <person name="Moreno Switt A.I."/>
            <person name="Govoni G."/>
            <person name="Cummings C.A."/>
            <person name="Ranieri M.L."/>
            <person name="Degoricija L."/>
            <person name="Hoelzer K."/>
            <person name="Rodriguez-Rivera L.D."/>
            <person name="Brown S."/>
            <person name="Bolchacova E."/>
            <person name="Furtado M.R."/>
            <person name="Wiedmann M."/>
        </authorList>
    </citation>
    <scope>NUCLEOTIDE SEQUENCE [LARGE SCALE GENOMIC DNA]</scope>
    <source>
        <strain evidence="1 2">A4-653</strain>
    </source>
</reference>
<proteinExistence type="predicted"/>
<protein>
    <submittedName>
        <fullName evidence="1">Transcriptional regulator LysR</fullName>
    </submittedName>
</protein>
<dbReference type="Proteomes" id="UP000004903">
    <property type="component" value="Unassembled WGS sequence"/>
</dbReference>
<gene>
    <name evidence="1" type="ORF">LTSERUB_5814</name>
</gene>
<name>G5QRM9_SALRU</name>
<dbReference type="EMBL" id="AFCT01002090">
    <property type="protein sequence ID" value="EHC79334.1"/>
    <property type="molecule type" value="Genomic_DNA"/>
</dbReference>
<dbReference type="AlphaFoldDB" id="G5QRM9"/>
<sequence length="64" mass="7542">SAPLMAIVPRPWYENLSDKRGLFVLPLAGEQAEGAIFMQYRASTVEWKRRLIDAIRRKLKTYYR</sequence>
<evidence type="ECO:0000313" key="2">
    <source>
        <dbReference type="Proteomes" id="UP000004903"/>
    </source>
</evidence>
<comment type="caution">
    <text evidence="1">The sequence shown here is derived from an EMBL/GenBank/DDBJ whole genome shotgun (WGS) entry which is preliminary data.</text>
</comment>
<feature type="non-terminal residue" evidence="1">
    <location>
        <position position="1"/>
    </location>
</feature>
<dbReference type="PATRIC" id="fig|913081.3.peg.4511"/>
<evidence type="ECO:0000313" key="1">
    <source>
        <dbReference type="EMBL" id="EHC79334.1"/>
    </source>
</evidence>
<organism evidence="1 2">
    <name type="scientific">Salmonella enterica subsp. enterica serovar Rubislaw str. A4-653</name>
    <dbReference type="NCBI Taxonomy" id="913081"/>
    <lineage>
        <taxon>Bacteria</taxon>
        <taxon>Pseudomonadati</taxon>
        <taxon>Pseudomonadota</taxon>
        <taxon>Gammaproteobacteria</taxon>
        <taxon>Enterobacterales</taxon>
        <taxon>Enterobacteriaceae</taxon>
        <taxon>Salmonella</taxon>
    </lineage>
</organism>